<keyword evidence="6" id="KW-1185">Reference proteome</keyword>
<reference evidence="5 6" key="1">
    <citation type="submission" date="2022-11" db="EMBL/GenBank/DDBJ databases">
        <title>Brucella sp. YY2X, whole genome shotgun sequencing project.</title>
        <authorList>
            <person name="Yang Y."/>
        </authorList>
    </citation>
    <scope>NUCLEOTIDE SEQUENCE [LARGE SCALE GENOMIC DNA]</scope>
    <source>
        <strain evidence="5 6">YY2X</strain>
    </source>
</reference>
<dbReference type="InterPro" id="IPR011991">
    <property type="entry name" value="ArsR-like_HTH"/>
</dbReference>
<keyword evidence="3" id="KW-0804">Transcription</keyword>
<dbReference type="Pfam" id="PF01022">
    <property type="entry name" value="HTH_5"/>
    <property type="match status" value="1"/>
</dbReference>
<name>A0ABT3QQV5_9HYPH</name>
<dbReference type="InterPro" id="IPR036388">
    <property type="entry name" value="WH-like_DNA-bd_sf"/>
</dbReference>
<evidence type="ECO:0000256" key="3">
    <source>
        <dbReference type="ARBA" id="ARBA00023163"/>
    </source>
</evidence>
<feature type="domain" description="HTH arsR-type" evidence="4">
    <location>
        <begin position="9"/>
        <end position="110"/>
    </location>
</feature>
<evidence type="ECO:0000259" key="4">
    <source>
        <dbReference type="PROSITE" id="PS50987"/>
    </source>
</evidence>
<sequence>MSDIQSVAQSHSLAMPLDEILKALGHPVRLDILSWLKQPEKHFSAQHMPLEMGVCAGQFERCGLSQSTVSAHLSVLTKAGLITPHRVGQWTFYKRDEEAIAALLKSLSDL</sequence>
<dbReference type="InterPro" id="IPR051081">
    <property type="entry name" value="HTH_MetalResp_TranReg"/>
</dbReference>
<keyword evidence="1" id="KW-0805">Transcription regulation</keyword>
<dbReference type="Gene3D" id="1.10.10.10">
    <property type="entry name" value="Winged helix-like DNA-binding domain superfamily/Winged helix DNA-binding domain"/>
    <property type="match status" value="1"/>
</dbReference>
<dbReference type="InterPro" id="IPR001845">
    <property type="entry name" value="HTH_ArsR_DNA-bd_dom"/>
</dbReference>
<dbReference type="EMBL" id="JAPHAV010000007">
    <property type="protein sequence ID" value="MCX2697998.1"/>
    <property type="molecule type" value="Genomic_DNA"/>
</dbReference>
<gene>
    <name evidence="5" type="ORF">OPR82_14690</name>
</gene>
<dbReference type="PANTHER" id="PTHR33154">
    <property type="entry name" value="TRANSCRIPTIONAL REGULATOR, ARSR FAMILY"/>
    <property type="match status" value="1"/>
</dbReference>
<evidence type="ECO:0000256" key="1">
    <source>
        <dbReference type="ARBA" id="ARBA00023015"/>
    </source>
</evidence>
<protein>
    <submittedName>
        <fullName evidence="5">Metalloregulator ArsR/SmtB family transcription factor</fullName>
    </submittedName>
</protein>
<dbReference type="SUPFAM" id="SSF46785">
    <property type="entry name" value="Winged helix' DNA-binding domain"/>
    <property type="match status" value="1"/>
</dbReference>
<evidence type="ECO:0000313" key="6">
    <source>
        <dbReference type="Proteomes" id="UP001301216"/>
    </source>
</evidence>
<comment type="caution">
    <text evidence="5">The sequence shown here is derived from an EMBL/GenBank/DDBJ whole genome shotgun (WGS) entry which is preliminary data.</text>
</comment>
<keyword evidence="2" id="KW-0238">DNA-binding</keyword>
<dbReference type="PANTHER" id="PTHR33154:SF33">
    <property type="entry name" value="TRANSCRIPTIONAL REPRESSOR SDPR"/>
    <property type="match status" value="1"/>
</dbReference>
<dbReference type="InterPro" id="IPR036390">
    <property type="entry name" value="WH_DNA-bd_sf"/>
</dbReference>
<dbReference type="CDD" id="cd00090">
    <property type="entry name" value="HTH_ARSR"/>
    <property type="match status" value="1"/>
</dbReference>
<dbReference type="NCBIfam" id="NF033788">
    <property type="entry name" value="HTH_metalloreg"/>
    <property type="match status" value="1"/>
</dbReference>
<proteinExistence type="predicted"/>
<accession>A0ABT3QQV5</accession>
<evidence type="ECO:0000256" key="2">
    <source>
        <dbReference type="ARBA" id="ARBA00023125"/>
    </source>
</evidence>
<evidence type="ECO:0000313" key="5">
    <source>
        <dbReference type="EMBL" id="MCX2697998.1"/>
    </source>
</evidence>
<dbReference type="SMART" id="SM00418">
    <property type="entry name" value="HTH_ARSR"/>
    <property type="match status" value="1"/>
</dbReference>
<dbReference type="Proteomes" id="UP001301216">
    <property type="component" value="Unassembled WGS sequence"/>
</dbReference>
<dbReference type="PROSITE" id="PS50987">
    <property type="entry name" value="HTH_ARSR_2"/>
    <property type="match status" value="1"/>
</dbReference>
<organism evidence="5 6">
    <name type="scientific">Ochrobactrum chromiisoli</name>
    <dbReference type="NCBI Taxonomy" id="2993941"/>
    <lineage>
        <taxon>Bacteria</taxon>
        <taxon>Pseudomonadati</taxon>
        <taxon>Pseudomonadota</taxon>
        <taxon>Alphaproteobacteria</taxon>
        <taxon>Hyphomicrobiales</taxon>
        <taxon>Brucellaceae</taxon>
        <taxon>Brucella/Ochrobactrum group</taxon>
        <taxon>Ochrobactrum</taxon>
    </lineage>
</organism>